<organism evidence="2 3">
    <name type="scientific">Aphis craccivora</name>
    <name type="common">Cowpea aphid</name>
    <dbReference type="NCBI Taxonomy" id="307492"/>
    <lineage>
        <taxon>Eukaryota</taxon>
        <taxon>Metazoa</taxon>
        <taxon>Ecdysozoa</taxon>
        <taxon>Arthropoda</taxon>
        <taxon>Hexapoda</taxon>
        <taxon>Insecta</taxon>
        <taxon>Pterygota</taxon>
        <taxon>Neoptera</taxon>
        <taxon>Paraneoptera</taxon>
        <taxon>Hemiptera</taxon>
        <taxon>Sternorrhyncha</taxon>
        <taxon>Aphidomorpha</taxon>
        <taxon>Aphidoidea</taxon>
        <taxon>Aphididae</taxon>
        <taxon>Aphidini</taxon>
        <taxon>Aphis</taxon>
        <taxon>Aphis</taxon>
    </lineage>
</organism>
<keyword evidence="3" id="KW-1185">Reference proteome</keyword>
<keyword evidence="1" id="KW-0472">Membrane</keyword>
<comment type="caution">
    <text evidence="2">The sequence shown here is derived from an EMBL/GenBank/DDBJ whole genome shotgun (WGS) entry which is preliminary data.</text>
</comment>
<keyword evidence="1" id="KW-1133">Transmembrane helix</keyword>
<dbReference type="Proteomes" id="UP000478052">
    <property type="component" value="Unassembled WGS sequence"/>
</dbReference>
<evidence type="ECO:0000313" key="3">
    <source>
        <dbReference type="Proteomes" id="UP000478052"/>
    </source>
</evidence>
<feature type="transmembrane region" description="Helical" evidence="1">
    <location>
        <begin position="7"/>
        <end position="28"/>
    </location>
</feature>
<reference evidence="2 3" key="1">
    <citation type="submission" date="2019-08" db="EMBL/GenBank/DDBJ databases">
        <title>Whole genome of Aphis craccivora.</title>
        <authorList>
            <person name="Voronova N.V."/>
            <person name="Shulinski R.S."/>
            <person name="Bandarenka Y.V."/>
            <person name="Zhorov D.G."/>
            <person name="Warner D."/>
        </authorList>
    </citation>
    <scope>NUCLEOTIDE SEQUENCE [LARGE SCALE GENOMIC DNA]</scope>
    <source>
        <strain evidence="2">180601</strain>
        <tissue evidence="2">Whole Body</tissue>
    </source>
</reference>
<gene>
    <name evidence="2" type="ORF">FWK35_00021521</name>
</gene>
<keyword evidence="1" id="KW-0812">Transmembrane</keyword>
<dbReference type="AlphaFoldDB" id="A0A6G0YZ83"/>
<sequence length="117" mass="13253">MGRQHRAVIYHAFPTLCLIAITCLVATITCSRSTATIADSSVARDRKSAEESLEIGTARGAGLHHVRHRRYIILTPVRQQQPSRQSQNALSRSRLFDKKYGKMFAYSLRKVDRNNLL</sequence>
<proteinExistence type="predicted"/>
<protein>
    <submittedName>
        <fullName evidence="2">Uncharacterized protein</fullName>
    </submittedName>
</protein>
<evidence type="ECO:0000256" key="1">
    <source>
        <dbReference type="SAM" id="Phobius"/>
    </source>
</evidence>
<name>A0A6G0YZ83_APHCR</name>
<evidence type="ECO:0000313" key="2">
    <source>
        <dbReference type="EMBL" id="KAF0763540.1"/>
    </source>
</evidence>
<dbReference type="OrthoDB" id="10543327at2759"/>
<dbReference type="EMBL" id="VUJU01001858">
    <property type="protein sequence ID" value="KAF0763540.1"/>
    <property type="molecule type" value="Genomic_DNA"/>
</dbReference>
<accession>A0A6G0YZ83</accession>